<dbReference type="Proteomes" id="UP001056778">
    <property type="component" value="Chromosome 3"/>
</dbReference>
<sequence length="761" mass="87559">MQLADVAAFKPIKNGWKKAVVEWRRTHPLETLTKEHFAPVLKLAVERSAKIETIKNGFRASGLNPWNPDAIDFSKCLGGQNKAPHSTSKNNDGTYLSYKNFANIVGSELLDEFTLREQEYENDPNEQCLLYKLWKNFTPLKEESNEVVKYSKSTQLLTENIIIEELKEIPTNEENPPISQTDTQVTMSRTENQECLKKDSETGVKASESVQDCSISLDKTLWYAKTPIRKGKRASEKIPFAITSTQWLKRKAEEEETKKRKLLEKEERKKLRLEKQNEKKKAKDTKKTKNVKKKTTSNVCPKKPKIQTEVSKYASEKTLEQKNTSLTGGVIYDNQNDGSNVFKENNRVEDQMRILAEVDEDMTEENSVHGEKENQNNFPDHKNSYEKKSEILSETDSSSEKIVGNYEKEAHQEGLDAERKNIEKKLSKLIMSKRAKWTEDTMRIALEEVHNGQPVLAVAKQYGIPRRTLRNHIRIGRIHRQLGRHSLLNVAQENELCRRIFRLAEVGMPLTPKVLRRSVFAFVEENGLKQPFSIQNRLAGRKWMALFYRLNRPIVTENFGKLKQILMDLNIMNQPQRIYNMDEKGCRLTLHHQQQVLSRKGAKRVHLIPPEHSESATVVACGNALGQCIAPMVMFKGKRQKPEWIDSMPPGTSIAMTAKGSMTAATFTMWLNHFVKFKSPGRCLLIFDGARSHLDAAIVDAAEAYDIMLPCLPSNTTHELQPLDKSVFRAFEHYWDEKVLNYWTREPERKITRGRFGHHQI</sequence>
<evidence type="ECO:0000313" key="2">
    <source>
        <dbReference type="Proteomes" id="UP001056778"/>
    </source>
</evidence>
<gene>
    <name evidence="1" type="ORF">MML48_3g00001001</name>
</gene>
<name>A0ACB9THI7_HOLOL</name>
<organism evidence="1 2">
    <name type="scientific">Holotrichia oblita</name>
    <name type="common">Chafer beetle</name>
    <dbReference type="NCBI Taxonomy" id="644536"/>
    <lineage>
        <taxon>Eukaryota</taxon>
        <taxon>Metazoa</taxon>
        <taxon>Ecdysozoa</taxon>
        <taxon>Arthropoda</taxon>
        <taxon>Hexapoda</taxon>
        <taxon>Insecta</taxon>
        <taxon>Pterygota</taxon>
        <taxon>Neoptera</taxon>
        <taxon>Endopterygota</taxon>
        <taxon>Coleoptera</taxon>
        <taxon>Polyphaga</taxon>
        <taxon>Scarabaeiformia</taxon>
        <taxon>Scarabaeidae</taxon>
        <taxon>Melolonthinae</taxon>
        <taxon>Holotrichia</taxon>
    </lineage>
</organism>
<protein>
    <submittedName>
        <fullName evidence="1">Uncharacterized protein</fullName>
    </submittedName>
</protein>
<evidence type="ECO:0000313" key="1">
    <source>
        <dbReference type="EMBL" id="KAI4466273.1"/>
    </source>
</evidence>
<comment type="caution">
    <text evidence="1">The sequence shown here is derived from an EMBL/GenBank/DDBJ whole genome shotgun (WGS) entry which is preliminary data.</text>
</comment>
<proteinExistence type="predicted"/>
<dbReference type="EMBL" id="CM043017">
    <property type="protein sequence ID" value="KAI4466273.1"/>
    <property type="molecule type" value="Genomic_DNA"/>
</dbReference>
<reference evidence="1" key="1">
    <citation type="submission" date="2022-04" db="EMBL/GenBank/DDBJ databases">
        <title>Chromosome-scale genome assembly of Holotrichia oblita Faldermann.</title>
        <authorList>
            <person name="Rongchong L."/>
        </authorList>
    </citation>
    <scope>NUCLEOTIDE SEQUENCE</scope>
    <source>
        <strain evidence="1">81SQS9</strain>
    </source>
</reference>
<accession>A0ACB9THI7</accession>
<keyword evidence="2" id="KW-1185">Reference proteome</keyword>